<dbReference type="Gene3D" id="3.40.190.150">
    <property type="entry name" value="Bordetella uptake gene, domain 1"/>
    <property type="match status" value="1"/>
</dbReference>
<dbReference type="Proteomes" id="UP000291483">
    <property type="component" value="Unassembled WGS sequence"/>
</dbReference>
<evidence type="ECO:0000256" key="1">
    <source>
        <dbReference type="ARBA" id="ARBA00006987"/>
    </source>
</evidence>
<dbReference type="Pfam" id="PF03401">
    <property type="entry name" value="TctC"/>
    <property type="match status" value="1"/>
</dbReference>
<feature type="chain" id="PRO_5020712345" evidence="2">
    <location>
        <begin position="42"/>
        <end position="354"/>
    </location>
</feature>
<feature type="signal peptide" evidence="2">
    <location>
        <begin position="1"/>
        <end position="41"/>
    </location>
</feature>
<dbReference type="InterPro" id="IPR005064">
    <property type="entry name" value="BUG"/>
</dbReference>
<name>A0A4Q8ANV0_9MICO</name>
<keyword evidence="2" id="KW-0732">Signal</keyword>
<dbReference type="AlphaFoldDB" id="A0A4Q8ANV0"/>
<organism evidence="3 4">
    <name type="scientific">Microterricola gilva</name>
    <dbReference type="NCBI Taxonomy" id="393267"/>
    <lineage>
        <taxon>Bacteria</taxon>
        <taxon>Bacillati</taxon>
        <taxon>Actinomycetota</taxon>
        <taxon>Actinomycetes</taxon>
        <taxon>Micrococcales</taxon>
        <taxon>Microbacteriaceae</taxon>
        <taxon>Microterricola</taxon>
    </lineage>
</organism>
<evidence type="ECO:0000313" key="4">
    <source>
        <dbReference type="Proteomes" id="UP000291483"/>
    </source>
</evidence>
<dbReference type="SUPFAM" id="SSF53850">
    <property type="entry name" value="Periplasmic binding protein-like II"/>
    <property type="match status" value="1"/>
</dbReference>
<proteinExistence type="inferred from homology"/>
<dbReference type="InterPro" id="IPR042100">
    <property type="entry name" value="Bug_dom1"/>
</dbReference>
<dbReference type="PANTHER" id="PTHR42928:SF3">
    <property type="entry name" value="UPF0065 PROTEIN YFLP"/>
    <property type="match status" value="1"/>
</dbReference>
<comment type="similarity">
    <text evidence="1">Belongs to the UPF0065 (bug) family.</text>
</comment>
<evidence type="ECO:0000256" key="2">
    <source>
        <dbReference type="SAM" id="SignalP"/>
    </source>
</evidence>
<keyword evidence="4" id="KW-1185">Reference proteome</keyword>
<protein>
    <submittedName>
        <fullName evidence="3">Putative tricarboxylic transport membrane protein</fullName>
    </submittedName>
</protein>
<dbReference type="RefSeq" id="WP_242616321.1">
    <property type="nucleotide sequence ID" value="NZ_SHLC01000001.1"/>
</dbReference>
<accession>A0A4Q8ANV0</accession>
<dbReference type="EMBL" id="SHLC01000001">
    <property type="protein sequence ID" value="RZU65733.1"/>
    <property type="molecule type" value="Genomic_DNA"/>
</dbReference>
<sequence>MRSHSRPNTTATIPTRLGTRLLRTGVVALAAISLAACSTPAASVGTAEEPAAEAVSFDSISVIAPADPGGGWDQTARAISQVFTDEKLVASAPVTNIGGAGGTVGLAALANEKDPATLMVTGLVMVGAVETNQSASRIEDTVPIAKMTEEALVLVVPASSPYKTTSDLVDAIIKDGAGVAVTGGSAGGADHILAGMLLTEAGIPAEDITSKLNYIANSGGGEAVTMLLGNTVQAGISGVGEFVEQINAGELRALAVSSPERVELLPDTETLIESGYDVEMTNWRGLVAPGGISDEEKAALVETVTAMHGSAAWEAVLAEKGWADAFVVGDDFDSFLTDNIAEVTTTLTTIGLIG</sequence>
<evidence type="ECO:0000313" key="3">
    <source>
        <dbReference type="EMBL" id="RZU65733.1"/>
    </source>
</evidence>
<comment type="caution">
    <text evidence="3">The sequence shown here is derived from an EMBL/GenBank/DDBJ whole genome shotgun (WGS) entry which is preliminary data.</text>
</comment>
<reference evidence="3 4" key="1">
    <citation type="submission" date="2019-02" db="EMBL/GenBank/DDBJ databases">
        <title>Sequencing the genomes of 1000 actinobacteria strains.</title>
        <authorList>
            <person name="Klenk H.-P."/>
        </authorList>
    </citation>
    <scope>NUCLEOTIDE SEQUENCE [LARGE SCALE GENOMIC DNA]</scope>
    <source>
        <strain evidence="3 4">DSM 18319</strain>
    </source>
</reference>
<dbReference type="CDD" id="cd07012">
    <property type="entry name" value="PBP2_Bug_TTT"/>
    <property type="match status" value="1"/>
</dbReference>
<dbReference type="PIRSF" id="PIRSF017082">
    <property type="entry name" value="YflP"/>
    <property type="match status" value="1"/>
</dbReference>
<dbReference type="PANTHER" id="PTHR42928">
    <property type="entry name" value="TRICARBOXYLATE-BINDING PROTEIN"/>
    <property type="match status" value="1"/>
</dbReference>
<gene>
    <name evidence="3" type="ORF">EV379_2071</name>
</gene>
<dbReference type="Gene3D" id="3.40.190.10">
    <property type="entry name" value="Periplasmic binding protein-like II"/>
    <property type="match status" value="1"/>
</dbReference>